<dbReference type="PROSITE" id="PS51194">
    <property type="entry name" value="HELICASE_CTER"/>
    <property type="match status" value="1"/>
</dbReference>
<name>A0A1A9W595_9MUSC</name>
<evidence type="ECO:0000256" key="6">
    <source>
        <dbReference type="ARBA" id="ARBA00022490"/>
    </source>
</evidence>
<comment type="catalytic activity">
    <reaction evidence="15">
        <text>ATP + H2O = ADP + phosphate + H(+)</text>
        <dbReference type="Rhea" id="RHEA:13065"/>
        <dbReference type="ChEBI" id="CHEBI:15377"/>
        <dbReference type="ChEBI" id="CHEBI:15378"/>
        <dbReference type="ChEBI" id="CHEBI:30616"/>
        <dbReference type="ChEBI" id="CHEBI:43474"/>
        <dbReference type="ChEBI" id="CHEBI:456216"/>
        <dbReference type="EC" id="3.6.4.13"/>
    </reaction>
</comment>
<dbReference type="EC" id="3.6.4.13" evidence="3"/>
<dbReference type="GO" id="GO:0030154">
    <property type="term" value="P:cell differentiation"/>
    <property type="evidence" value="ECO:0007669"/>
    <property type="project" value="UniProtKB-KW"/>
</dbReference>
<dbReference type="GO" id="GO:0005524">
    <property type="term" value="F:ATP binding"/>
    <property type="evidence" value="ECO:0007669"/>
    <property type="project" value="UniProtKB-KW"/>
</dbReference>
<dbReference type="PANTHER" id="PTHR18934:SF113">
    <property type="entry name" value="ATP-DEPENDENT RNA HELICASE TDRD9"/>
    <property type="match status" value="1"/>
</dbReference>
<dbReference type="PROSITE" id="PS51192">
    <property type="entry name" value="HELICASE_ATP_BIND_1"/>
    <property type="match status" value="1"/>
</dbReference>
<dbReference type="Pfam" id="PF21010">
    <property type="entry name" value="HA2_C"/>
    <property type="match status" value="1"/>
</dbReference>
<evidence type="ECO:0000256" key="13">
    <source>
        <dbReference type="ARBA" id="ARBA00023158"/>
    </source>
</evidence>
<dbReference type="SUPFAM" id="SSF63748">
    <property type="entry name" value="Tudor/PWWP/MBT"/>
    <property type="match status" value="1"/>
</dbReference>
<evidence type="ECO:0000256" key="10">
    <source>
        <dbReference type="ARBA" id="ARBA00022806"/>
    </source>
</evidence>
<dbReference type="Pfam" id="PF00270">
    <property type="entry name" value="DEAD"/>
    <property type="match status" value="1"/>
</dbReference>
<dbReference type="InterPro" id="IPR001650">
    <property type="entry name" value="Helicase_C-like"/>
</dbReference>
<dbReference type="GO" id="GO:0016787">
    <property type="term" value="F:hydrolase activity"/>
    <property type="evidence" value="ECO:0007669"/>
    <property type="project" value="UniProtKB-KW"/>
</dbReference>
<evidence type="ECO:0000256" key="8">
    <source>
        <dbReference type="ARBA" id="ARBA00022782"/>
    </source>
</evidence>
<dbReference type="GO" id="GO:0051321">
    <property type="term" value="P:meiotic cell cycle"/>
    <property type="evidence" value="ECO:0007669"/>
    <property type="project" value="UniProtKB-KW"/>
</dbReference>
<evidence type="ECO:0000256" key="3">
    <source>
        <dbReference type="ARBA" id="ARBA00012552"/>
    </source>
</evidence>
<feature type="domain" description="Helicase C-terminal" evidence="18">
    <location>
        <begin position="316"/>
        <end position="503"/>
    </location>
</feature>
<keyword evidence="10" id="KW-0347">Helicase</keyword>
<evidence type="ECO:0000313" key="19">
    <source>
        <dbReference type="EnsemblMetazoa" id="GBRI006849-PA"/>
    </source>
</evidence>
<dbReference type="Gene3D" id="2.40.50.90">
    <property type="match status" value="1"/>
</dbReference>
<dbReference type="InterPro" id="IPR027417">
    <property type="entry name" value="P-loop_NTPase"/>
</dbReference>
<dbReference type="InterPro" id="IPR035437">
    <property type="entry name" value="SNase_OB-fold_sf"/>
</dbReference>
<evidence type="ECO:0000256" key="9">
    <source>
        <dbReference type="ARBA" id="ARBA00022801"/>
    </source>
</evidence>
<keyword evidence="13" id="KW-0943">RNA-mediated gene silencing</keyword>
<dbReference type="Gene3D" id="2.30.30.140">
    <property type="match status" value="1"/>
</dbReference>
<dbReference type="SUPFAM" id="SSF52540">
    <property type="entry name" value="P-loop containing nucleoside triphosphate hydrolases"/>
    <property type="match status" value="1"/>
</dbReference>
<dbReference type="Pfam" id="PF00567">
    <property type="entry name" value="TUDOR"/>
    <property type="match status" value="1"/>
</dbReference>
<keyword evidence="20" id="KW-1185">Reference proteome</keyword>
<dbReference type="SMART" id="SM00487">
    <property type="entry name" value="DEXDc"/>
    <property type="match status" value="1"/>
</dbReference>
<keyword evidence="8" id="KW-0221">Differentiation</keyword>
<dbReference type="STRING" id="37001.A0A1A9W595"/>
<protein>
    <recommendedName>
        <fullName evidence="4">Probable ATP-dependent RNA helicase spindle-E</fullName>
        <ecNumber evidence="3">3.6.4.13</ecNumber>
    </recommendedName>
</protein>
<evidence type="ECO:0000259" key="18">
    <source>
        <dbReference type="PROSITE" id="PS51194"/>
    </source>
</evidence>
<feature type="domain" description="Helicase ATP-binding" evidence="17">
    <location>
        <begin position="126"/>
        <end position="270"/>
    </location>
</feature>
<organism evidence="19 20">
    <name type="scientific">Glossina brevipalpis</name>
    <dbReference type="NCBI Taxonomy" id="37001"/>
    <lineage>
        <taxon>Eukaryota</taxon>
        <taxon>Metazoa</taxon>
        <taxon>Ecdysozoa</taxon>
        <taxon>Arthropoda</taxon>
        <taxon>Hexapoda</taxon>
        <taxon>Insecta</taxon>
        <taxon>Pterygota</taxon>
        <taxon>Neoptera</taxon>
        <taxon>Endopterygota</taxon>
        <taxon>Diptera</taxon>
        <taxon>Brachycera</taxon>
        <taxon>Muscomorpha</taxon>
        <taxon>Hippoboscoidea</taxon>
        <taxon>Glossinidae</taxon>
        <taxon>Glossina</taxon>
    </lineage>
</organism>
<comment type="similarity">
    <text evidence="2">Belongs to the DEAD box helicase family. DEAH subfamily.</text>
</comment>
<evidence type="ECO:0000256" key="4">
    <source>
        <dbReference type="ARBA" id="ARBA00013352"/>
    </source>
</evidence>
<dbReference type="InterPro" id="IPR011545">
    <property type="entry name" value="DEAD/DEAH_box_helicase_dom"/>
</dbReference>
<evidence type="ECO:0000256" key="11">
    <source>
        <dbReference type="ARBA" id="ARBA00022840"/>
    </source>
</evidence>
<keyword evidence="7" id="KW-0547">Nucleotide-binding</keyword>
<keyword evidence="6" id="KW-0963">Cytoplasm</keyword>
<dbReference type="InterPro" id="IPR007502">
    <property type="entry name" value="Helicase-assoc_dom"/>
</dbReference>
<keyword evidence="9" id="KW-0378">Hydrolase</keyword>
<evidence type="ECO:0000256" key="2">
    <source>
        <dbReference type="ARBA" id="ARBA00008792"/>
    </source>
</evidence>
<dbReference type="PANTHER" id="PTHR18934">
    <property type="entry name" value="ATP-DEPENDENT RNA HELICASE"/>
    <property type="match status" value="1"/>
</dbReference>
<dbReference type="GO" id="GO:0005737">
    <property type="term" value="C:cytoplasm"/>
    <property type="evidence" value="ECO:0007669"/>
    <property type="project" value="UniProtKB-SubCell"/>
</dbReference>
<feature type="domain" description="Tudor" evidence="16">
    <location>
        <begin position="910"/>
        <end position="973"/>
    </location>
</feature>
<evidence type="ECO:0000256" key="14">
    <source>
        <dbReference type="ARBA" id="ARBA00023254"/>
    </source>
</evidence>
<dbReference type="InterPro" id="IPR014001">
    <property type="entry name" value="Helicase_ATP-bd"/>
</dbReference>
<keyword evidence="11" id="KW-0067">ATP-binding</keyword>
<reference evidence="19" key="2">
    <citation type="submission" date="2020-05" db="UniProtKB">
        <authorList>
            <consortium name="EnsemblMetazoa"/>
        </authorList>
    </citation>
    <scope>IDENTIFICATION</scope>
    <source>
        <strain evidence="19">IAEA</strain>
    </source>
</reference>
<keyword evidence="14" id="KW-0469">Meiosis</keyword>
<dbReference type="PROSITE" id="PS50304">
    <property type="entry name" value="TUDOR"/>
    <property type="match status" value="1"/>
</dbReference>
<reference evidence="20" key="1">
    <citation type="submission" date="2014-03" db="EMBL/GenBank/DDBJ databases">
        <authorList>
            <person name="Aksoy S."/>
            <person name="Warren W."/>
            <person name="Wilson R.K."/>
        </authorList>
    </citation>
    <scope>NUCLEOTIDE SEQUENCE [LARGE SCALE GENOMIC DNA]</scope>
    <source>
        <strain evidence="20">IAEA</strain>
    </source>
</reference>
<evidence type="ECO:0000313" key="20">
    <source>
        <dbReference type="Proteomes" id="UP000091820"/>
    </source>
</evidence>
<dbReference type="InterPro" id="IPR002999">
    <property type="entry name" value="Tudor"/>
</dbReference>
<accession>A0A1A9W595</accession>
<dbReference type="GO" id="GO:0003724">
    <property type="term" value="F:RNA helicase activity"/>
    <property type="evidence" value="ECO:0007669"/>
    <property type="project" value="UniProtKB-EC"/>
</dbReference>
<keyword evidence="12" id="KW-0744">Spermatogenesis</keyword>
<dbReference type="GO" id="GO:0003723">
    <property type="term" value="F:RNA binding"/>
    <property type="evidence" value="ECO:0007669"/>
    <property type="project" value="TreeGrafter"/>
</dbReference>
<keyword evidence="5" id="KW-0217">Developmental protein</keyword>
<dbReference type="GO" id="GO:0031047">
    <property type="term" value="P:regulatory ncRNA-mediated gene silencing"/>
    <property type="evidence" value="ECO:0007669"/>
    <property type="project" value="UniProtKB-KW"/>
</dbReference>
<proteinExistence type="inferred from homology"/>
<evidence type="ECO:0000256" key="15">
    <source>
        <dbReference type="ARBA" id="ARBA00047984"/>
    </source>
</evidence>
<dbReference type="CDD" id="cd18791">
    <property type="entry name" value="SF2_C_RHA"/>
    <property type="match status" value="1"/>
</dbReference>
<dbReference type="Gene3D" id="3.40.50.300">
    <property type="entry name" value="P-loop containing nucleotide triphosphate hydrolases"/>
    <property type="match status" value="2"/>
</dbReference>
<dbReference type="VEuPathDB" id="VectorBase:GBRI006849"/>
<sequence length="1409" mass="161982">MDEIEDFFNISKDFVPRSAPPERPRYEVASTSKTASQLLKRRISEEDKNVLKKFCKKEESKSKLLISNQDPEVANFSIDDLREKTEHVDVDGGVYDRYVFDLNRDDSLPIHDVKEKIVDAIRSNPVVPQYILDEAYRRREYCRIICTQPRRIAAISIAKRVCSERKWEEGTVVGYQVGLHANMSDDTHLLYCTTGVLLQKLIREKSMFPYTHVILDEVHERDQDMDFLLIIVRRLLVTNSKNVKIILMSATMDVTEFSQYFKIFNKPAPVIQSDTRRLYHVKDFYLSDIDRINTQKAAVDFDNPGITLEMYNLALKLIIVIDNIEKQEANYNPNTCLDANRIAILIFLPGINEIDQMYNKLQRLNEADLKKTKLYPIRLHSIISPEEQVKIFRRPPSGFRKVILATNIAESSITVPDIKYVIDFCLTKILITDTSTNFTALQLHWASRASCRQRSGRAGRVMNGRKYLDEFSKPEMLRCPLENVVLKAKLLDMGSPITVLGLSMDPPNLSDIQYTITTLKEIGALYKYANGIYSIDDGDISFVGRVMAMMPLDVRLTRLIILGWVFGALEESIIIAAGLSVRSIFSTQHYNRENQISAFIQKLKWADGSGSDLIAILCAYNEWASLNQVKEEHNEKYEHSWAGKKFINLRSIREMHLLILELKERLALFGINKNCTYRISSSLDWEKAIILKIIISGAFYPNYFTRSRMTRPDKERTIYHTLCDHDPCNTVMLSNFEARHIGELYVGQIKKIFRDVAIQPEQIDVRFQPGSEKVFIVFKDRIIGGNDNEDEQIKMPGSVHINVYKALRLRSLIGRYQINVMGSKEGEYAEGCGLGNICNGVFKPIDRMVQHVALVVLPSVFQKNIIGYITHIETCSKFYFQPISETQRLSEIHDLLNDPKELQNCRFLNAAEIRNGMFLSARFEEKFHRAQVLNVIHISRQHVQFKVYFIDFGNISVVKLDDLRHFSNDSKHLSDIPPRLYQCRLALVEPSAVISPNEKWVDDAMMLMQEHADAGPTEIEVYSLVNAIANVIVKKEDSSLNEILVEKGLARTSDENLVSKTDHDFRLRKQSVANRFLDDEHSRQNAEYLRSLHPELEPNIQSPPKELCTRTLNLRGPFSPIETNIYSAINIGCCKSVQTERDSVNFMLIDPDPKDAYERLIVAAGITESQNGENLVVRGTTLMPNIHGFCALMTLLFCPTMQIKCNKGKTKYVSIIAGLGYDEETLNSLYREHDIVLNLDVDLLSDDIELINQIRYSMDTVLFTEPDQERPAIHPKECENLTVKIQKLIFRLLSKNRKYTDITVGPNDNKWQTFAKETVTDTTDLYGKRSLFPALAAPHLFDEKYNDIHSLISHCKELHYLRQFDGNIKPITCLLCQEPLENVTYLRIHLLSQLHRDREHQIRFKAPPM</sequence>
<dbReference type="GO" id="GO:0007283">
    <property type="term" value="P:spermatogenesis"/>
    <property type="evidence" value="ECO:0007669"/>
    <property type="project" value="UniProtKB-KW"/>
</dbReference>
<evidence type="ECO:0000256" key="7">
    <source>
        <dbReference type="ARBA" id="ARBA00022741"/>
    </source>
</evidence>
<dbReference type="Gene3D" id="1.20.120.1080">
    <property type="match status" value="1"/>
</dbReference>
<evidence type="ECO:0000256" key="5">
    <source>
        <dbReference type="ARBA" id="ARBA00022473"/>
    </source>
</evidence>
<evidence type="ECO:0000256" key="1">
    <source>
        <dbReference type="ARBA" id="ARBA00004496"/>
    </source>
</evidence>
<dbReference type="EnsemblMetazoa" id="GBRI006849-RA">
    <property type="protein sequence ID" value="GBRI006849-PA"/>
    <property type="gene ID" value="GBRI006849"/>
</dbReference>
<evidence type="ECO:0000256" key="12">
    <source>
        <dbReference type="ARBA" id="ARBA00022871"/>
    </source>
</evidence>
<dbReference type="Proteomes" id="UP000091820">
    <property type="component" value="Unassembled WGS sequence"/>
</dbReference>
<dbReference type="Pfam" id="PF00271">
    <property type="entry name" value="Helicase_C"/>
    <property type="match status" value="1"/>
</dbReference>
<evidence type="ECO:0000259" key="17">
    <source>
        <dbReference type="PROSITE" id="PS51192"/>
    </source>
</evidence>
<dbReference type="SMART" id="SM00847">
    <property type="entry name" value="HA2"/>
    <property type="match status" value="1"/>
</dbReference>
<comment type="subcellular location">
    <subcellularLocation>
        <location evidence="1">Cytoplasm</location>
    </subcellularLocation>
</comment>
<dbReference type="SMART" id="SM00490">
    <property type="entry name" value="HELICc"/>
    <property type="match status" value="1"/>
</dbReference>
<evidence type="ECO:0000259" key="16">
    <source>
        <dbReference type="PROSITE" id="PS50304"/>
    </source>
</evidence>